<feature type="non-terminal residue" evidence="2">
    <location>
        <position position="315"/>
    </location>
</feature>
<protein>
    <recommendedName>
        <fullName evidence="1">AMP-dependent synthetase/ligase domain-containing protein</fullName>
    </recommendedName>
</protein>
<dbReference type="InterPro" id="IPR042099">
    <property type="entry name" value="ANL_N_sf"/>
</dbReference>
<dbReference type="PANTHER" id="PTHR45527:SF1">
    <property type="entry name" value="FATTY ACID SYNTHASE"/>
    <property type="match status" value="1"/>
</dbReference>
<gene>
    <name evidence="2" type="ORF">B1H18_34825</name>
</gene>
<dbReference type="GO" id="GO:0005737">
    <property type="term" value="C:cytoplasm"/>
    <property type="evidence" value="ECO:0007669"/>
    <property type="project" value="TreeGrafter"/>
</dbReference>
<comment type="caution">
    <text evidence="2">The sequence shown here is derived from an EMBL/GenBank/DDBJ whole genome shotgun (WGS) entry which is preliminary data.</text>
</comment>
<organism evidence="2 3">
    <name type="scientific">Streptomyces tsukubensis</name>
    <dbReference type="NCBI Taxonomy" id="83656"/>
    <lineage>
        <taxon>Bacteria</taxon>
        <taxon>Bacillati</taxon>
        <taxon>Actinomycetota</taxon>
        <taxon>Actinomycetes</taxon>
        <taxon>Kitasatosporales</taxon>
        <taxon>Streptomycetaceae</taxon>
        <taxon>Streptomyces</taxon>
    </lineage>
</organism>
<dbReference type="Gene3D" id="3.30.300.30">
    <property type="match status" value="1"/>
</dbReference>
<sequence length="315" mass="32763">MMYTSGSTGVPKGVTITHAGVLNDAFSLAATVGLTSRSRMLFATSVNFDVSAFEVFSALAVGATVEVVRDVLELAERDRWEGSVISAVPSVFGELVDEIADRISVETVVFAGEVLTSSFVERIRAVLPGVRVVNGYGQSESFYATAFELAPSAVWDGSGNVPIGGPLGNMRVYVLGSGLAPVARGVVGELYVAGAVGRGYHGRSGLTAERFVADPFGPAGERMYRTGDLARWTVDGRLECVGRADSQVKLRGLRIEPAEVEAALAAHPGVAAAVAVVREGRGAAGRQLVGYLVPAHGVGSGDPDLRAGVDVAEVR</sequence>
<reference evidence="2 3" key="1">
    <citation type="submission" date="2017-02" db="EMBL/GenBank/DDBJ databases">
        <title>Draft Genome Sequence of Streptomyces tsukubaensis F601, a Producer of the immunosuppressant tacrolimus FK506.</title>
        <authorList>
            <person name="Zong G."/>
            <person name="Zhong C."/>
            <person name="Fu J."/>
            <person name="Qin R."/>
            <person name="Cao G."/>
        </authorList>
    </citation>
    <scope>NUCLEOTIDE SEQUENCE [LARGE SCALE GENOMIC DNA]</scope>
    <source>
        <strain evidence="2 3">F601</strain>
    </source>
</reference>
<dbReference type="EMBL" id="MVFC01000110">
    <property type="protein sequence ID" value="OON68156.1"/>
    <property type="molecule type" value="Genomic_DNA"/>
</dbReference>
<dbReference type="InterPro" id="IPR020845">
    <property type="entry name" value="AMP-binding_CS"/>
</dbReference>
<dbReference type="GO" id="GO:0044550">
    <property type="term" value="P:secondary metabolite biosynthetic process"/>
    <property type="evidence" value="ECO:0007669"/>
    <property type="project" value="TreeGrafter"/>
</dbReference>
<proteinExistence type="predicted"/>
<dbReference type="SUPFAM" id="SSF56801">
    <property type="entry name" value="Acetyl-CoA synthetase-like"/>
    <property type="match status" value="1"/>
</dbReference>
<keyword evidence="3" id="KW-1185">Reference proteome</keyword>
<feature type="domain" description="AMP-dependent synthetase/ligase" evidence="1">
    <location>
        <begin position="1"/>
        <end position="200"/>
    </location>
</feature>
<dbReference type="Pfam" id="PF00501">
    <property type="entry name" value="AMP-binding"/>
    <property type="match status" value="1"/>
</dbReference>
<name>A0A1V3ZZ29_9ACTN</name>
<evidence type="ECO:0000259" key="1">
    <source>
        <dbReference type="Pfam" id="PF00501"/>
    </source>
</evidence>
<dbReference type="Gene3D" id="3.40.50.12780">
    <property type="entry name" value="N-terminal domain of ligase-like"/>
    <property type="match status" value="1"/>
</dbReference>
<dbReference type="AlphaFoldDB" id="A0A1V3ZZ29"/>
<evidence type="ECO:0000313" key="3">
    <source>
        <dbReference type="Proteomes" id="UP000190539"/>
    </source>
</evidence>
<dbReference type="Proteomes" id="UP000190539">
    <property type="component" value="Unassembled WGS sequence"/>
</dbReference>
<dbReference type="STRING" id="83656.B1H18_34825"/>
<dbReference type="GO" id="GO:0043041">
    <property type="term" value="P:amino acid activation for nonribosomal peptide biosynthetic process"/>
    <property type="evidence" value="ECO:0007669"/>
    <property type="project" value="TreeGrafter"/>
</dbReference>
<accession>A0A1V3ZZ29</accession>
<dbReference type="PANTHER" id="PTHR45527">
    <property type="entry name" value="NONRIBOSOMAL PEPTIDE SYNTHETASE"/>
    <property type="match status" value="1"/>
</dbReference>
<dbReference type="GO" id="GO:0031177">
    <property type="term" value="F:phosphopantetheine binding"/>
    <property type="evidence" value="ECO:0007669"/>
    <property type="project" value="TreeGrafter"/>
</dbReference>
<dbReference type="InterPro" id="IPR000873">
    <property type="entry name" value="AMP-dep_synth/lig_dom"/>
</dbReference>
<evidence type="ECO:0000313" key="2">
    <source>
        <dbReference type="EMBL" id="OON68156.1"/>
    </source>
</evidence>
<dbReference type="InterPro" id="IPR045851">
    <property type="entry name" value="AMP-bd_C_sf"/>
</dbReference>
<dbReference type="PROSITE" id="PS00455">
    <property type="entry name" value="AMP_BINDING"/>
    <property type="match status" value="1"/>
</dbReference>